<keyword evidence="3" id="KW-1185">Reference proteome</keyword>
<reference evidence="2" key="1">
    <citation type="submission" date="2023-06" db="EMBL/GenBank/DDBJ databases">
        <title>Conoideocrella luteorostrata (Hypocreales: Clavicipitaceae), a potential biocontrol fungus for elongate hemlock scale in United States Christmas tree production areas.</title>
        <authorList>
            <person name="Barrett H."/>
            <person name="Lovett B."/>
            <person name="Macias A.M."/>
            <person name="Stajich J.E."/>
            <person name="Kasson M.T."/>
        </authorList>
    </citation>
    <scope>NUCLEOTIDE SEQUENCE</scope>
    <source>
        <strain evidence="2">ARSEF 14590</strain>
    </source>
</reference>
<protein>
    <submittedName>
        <fullName evidence="2">Uncharacterized protein</fullName>
    </submittedName>
</protein>
<dbReference type="AlphaFoldDB" id="A0AAJ0CSZ1"/>
<dbReference type="EMBL" id="JASWJB010000083">
    <property type="protein sequence ID" value="KAK2600084.1"/>
    <property type="molecule type" value="Genomic_DNA"/>
</dbReference>
<feature type="compositionally biased region" description="Basic and acidic residues" evidence="1">
    <location>
        <begin position="50"/>
        <end position="63"/>
    </location>
</feature>
<comment type="caution">
    <text evidence="2">The sequence shown here is derived from an EMBL/GenBank/DDBJ whole genome shotgun (WGS) entry which is preliminary data.</text>
</comment>
<name>A0AAJ0CSZ1_9HYPO</name>
<evidence type="ECO:0000256" key="1">
    <source>
        <dbReference type="SAM" id="MobiDB-lite"/>
    </source>
</evidence>
<evidence type="ECO:0000313" key="3">
    <source>
        <dbReference type="Proteomes" id="UP001251528"/>
    </source>
</evidence>
<gene>
    <name evidence="2" type="ORF">QQS21_005170</name>
</gene>
<organism evidence="2 3">
    <name type="scientific">Conoideocrella luteorostrata</name>
    <dbReference type="NCBI Taxonomy" id="1105319"/>
    <lineage>
        <taxon>Eukaryota</taxon>
        <taxon>Fungi</taxon>
        <taxon>Dikarya</taxon>
        <taxon>Ascomycota</taxon>
        <taxon>Pezizomycotina</taxon>
        <taxon>Sordariomycetes</taxon>
        <taxon>Hypocreomycetidae</taxon>
        <taxon>Hypocreales</taxon>
        <taxon>Clavicipitaceae</taxon>
        <taxon>Conoideocrella</taxon>
    </lineage>
</organism>
<evidence type="ECO:0000313" key="2">
    <source>
        <dbReference type="EMBL" id="KAK2600084.1"/>
    </source>
</evidence>
<sequence>MNNNKSPKWFRDRFFFVPRPHKAPSDVNQSTGTRVPVAHITSTPIQNQELRNEAPDPIRKENETATDAESAAETSKEQEYSTCLKEQERVMADLTTDLESAKQTLKKAEYVLEKERLEHENQIQAKDDKIGHLQFLLTEAASKTVEIPSQSLLRRPESEIIKDWQSLTYDVHNLVMNYVYGIKTKKMISWAKKQGDRLEELTPDYVRAAEKKDCGTNLVEAAVWNTLWKLVFGNAAVNGPMLWAGKHHGCLSRLSNELSNDIARARNSDQQNALFHEWKALTTSLISLVHPQQDRECNIMNIVRNLEDMLKSFQSTIAMPPSSPMLQNIVRKAVALDELFCGQQAWYRLLWPLAEQRGVELDLNTMKAVGGGEGKKGGALVMFTVQPCLCRGGHDSLVILDKHRVWMY</sequence>
<feature type="region of interest" description="Disordered" evidence="1">
    <location>
        <begin position="44"/>
        <end position="79"/>
    </location>
</feature>
<dbReference type="Proteomes" id="UP001251528">
    <property type="component" value="Unassembled WGS sequence"/>
</dbReference>
<accession>A0AAJ0CSZ1</accession>
<proteinExistence type="predicted"/>